<dbReference type="Proteomes" id="UP000573327">
    <property type="component" value="Unassembled WGS sequence"/>
</dbReference>
<feature type="region of interest" description="Disordered" evidence="1">
    <location>
        <begin position="1"/>
        <end position="22"/>
    </location>
</feature>
<name>A0A7W7WJA9_9ACTN</name>
<evidence type="ECO:0000313" key="2">
    <source>
        <dbReference type="EMBL" id="MBB4949662.1"/>
    </source>
</evidence>
<sequence length="58" mass="6372">MHGHIHPVDDSVEHDTSTTEATCVCGPRVQPVERDDGSVGWLIVHHSLDGRERREGAS</sequence>
<gene>
    <name evidence="2" type="ORF">F4556_005197</name>
</gene>
<evidence type="ECO:0000313" key="3">
    <source>
        <dbReference type="Proteomes" id="UP000573327"/>
    </source>
</evidence>
<proteinExistence type="predicted"/>
<dbReference type="RefSeq" id="WP_221503701.1">
    <property type="nucleotide sequence ID" value="NZ_JACHJR010000001.1"/>
</dbReference>
<organism evidence="2 3">
    <name type="scientific">Kitasatospora gansuensis</name>
    <dbReference type="NCBI Taxonomy" id="258050"/>
    <lineage>
        <taxon>Bacteria</taxon>
        <taxon>Bacillati</taxon>
        <taxon>Actinomycetota</taxon>
        <taxon>Actinomycetes</taxon>
        <taxon>Kitasatosporales</taxon>
        <taxon>Streptomycetaceae</taxon>
        <taxon>Kitasatospora</taxon>
    </lineage>
</organism>
<dbReference type="AlphaFoldDB" id="A0A7W7WJA9"/>
<protein>
    <submittedName>
        <fullName evidence="2">Uncharacterized protein</fullName>
    </submittedName>
</protein>
<evidence type="ECO:0000256" key="1">
    <source>
        <dbReference type="SAM" id="MobiDB-lite"/>
    </source>
</evidence>
<reference evidence="2 3" key="1">
    <citation type="submission" date="2020-08" db="EMBL/GenBank/DDBJ databases">
        <title>Sequencing the genomes of 1000 actinobacteria strains.</title>
        <authorList>
            <person name="Klenk H.-P."/>
        </authorList>
    </citation>
    <scope>NUCLEOTIDE SEQUENCE [LARGE SCALE GENOMIC DNA]</scope>
    <source>
        <strain evidence="2 3">DSM 44786</strain>
    </source>
</reference>
<accession>A0A7W7WJA9</accession>
<dbReference type="EMBL" id="JACHJR010000001">
    <property type="protein sequence ID" value="MBB4949662.1"/>
    <property type="molecule type" value="Genomic_DNA"/>
</dbReference>
<feature type="compositionally biased region" description="Basic and acidic residues" evidence="1">
    <location>
        <begin position="1"/>
        <end position="17"/>
    </location>
</feature>
<comment type="caution">
    <text evidence="2">The sequence shown here is derived from an EMBL/GenBank/DDBJ whole genome shotgun (WGS) entry which is preliminary data.</text>
</comment>
<keyword evidence="3" id="KW-1185">Reference proteome</keyword>